<gene>
    <name evidence="1" type="ORF">BpHYR1_053798</name>
</gene>
<dbReference type="EMBL" id="REGN01000004">
    <property type="protein sequence ID" value="RNA45229.1"/>
    <property type="molecule type" value="Genomic_DNA"/>
</dbReference>
<evidence type="ECO:0000313" key="2">
    <source>
        <dbReference type="Proteomes" id="UP000276133"/>
    </source>
</evidence>
<dbReference type="AlphaFoldDB" id="A0A3M7TB88"/>
<accession>A0A3M7TB88</accession>
<comment type="caution">
    <text evidence="1">The sequence shown here is derived from an EMBL/GenBank/DDBJ whole genome shotgun (WGS) entry which is preliminary data.</text>
</comment>
<name>A0A3M7TB88_BRAPC</name>
<sequence>MTYEFSNMCIFINYHFKWCIRNNLKSLFLLVKYTATFEFCQDNSTKKLVLKILLILLFFMDHNNIGKSFDLT</sequence>
<evidence type="ECO:0000313" key="1">
    <source>
        <dbReference type="EMBL" id="RNA45229.1"/>
    </source>
</evidence>
<keyword evidence="2" id="KW-1185">Reference proteome</keyword>
<proteinExistence type="predicted"/>
<organism evidence="1 2">
    <name type="scientific">Brachionus plicatilis</name>
    <name type="common">Marine rotifer</name>
    <name type="synonym">Brachionus muelleri</name>
    <dbReference type="NCBI Taxonomy" id="10195"/>
    <lineage>
        <taxon>Eukaryota</taxon>
        <taxon>Metazoa</taxon>
        <taxon>Spiralia</taxon>
        <taxon>Gnathifera</taxon>
        <taxon>Rotifera</taxon>
        <taxon>Eurotatoria</taxon>
        <taxon>Monogononta</taxon>
        <taxon>Pseudotrocha</taxon>
        <taxon>Ploima</taxon>
        <taxon>Brachionidae</taxon>
        <taxon>Brachionus</taxon>
    </lineage>
</organism>
<reference evidence="1 2" key="1">
    <citation type="journal article" date="2018" name="Sci. Rep.">
        <title>Genomic signatures of local adaptation to the degree of environmental predictability in rotifers.</title>
        <authorList>
            <person name="Franch-Gras L."/>
            <person name="Hahn C."/>
            <person name="Garcia-Roger E.M."/>
            <person name="Carmona M.J."/>
            <person name="Serra M."/>
            <person name="Gomez A."/>
        </authorList>
    </citation>
    <scope>NUCLEOTIDE SEQUENCE [LARGE SCALE GENOMIC DNA]</scope>
    <source>
        <strain evidence="1">HYR1</strain>
    </source>
</reference>
<protein>
    <submittedName>
        <fullName evidence="1">Uncharacterized protein</fullName>
    </submittedName>
</protein>
<dbReference type="Proteomes" id="UP000276133">
    <property type="component" value="Unassembled WGS sequence"/>
</dbReference>